<dbReference type="PRINTS" id="PR01415">
    <property type="entry name" value="ANKYRIN"/>
</dbReference>
<dbReference type="InterPro" id="IPR038227">
    <property type="entry name" value="PUFD_som_sf"/>
</dbReference>
<dbReference type="SUPFAM" id="SSF48403">
    <property type="entry name" value="Ankyrin repeat"/>
    <property type="match status" value="1"/>
</dbReference>
<dbReference type="Pfam" id="PF00023">
    <property type="entry name" value="Ank"/>
    <property type="match status" value="1"/>
</dbReference>
<evidence type="ECO:0000256" key="4">
    <source>
        <dbReference type="SAM" id="MobiDB-lite"/>
    </source>
</evidence>
<gene>
    <name evidence="5" type="ORF">L9F63_003783</name>
</gene>
<feature type="compositionally biased region" description="Low complexity" evidence="4">
    <location>
        <begin position="697"/>
        <end position="713"/>
    </location>
</feature>
<feature type="compositionally biased region" description="Polar residues" evidence="4">
    <location>
        <begin position="38"/>
        <end position="60"/>
    </location>
</feature>
<dbReference type="SMART" id="SM00248">
    <property type="entry name" value="ANK"/>
    <property type="match status" value="3"/>
</dbReference>
<dbReference type="PROSITE" id="PS50088">
    <property type="entry name" value="ANK_REPEAT"/>
    <property type="match status" value="2"/>
</dbReference>
<dbReference type="Pfam" id="PF12796">
    <property type="entry name" value="Ank_2"/>
    <property type="match status" value="1"/>
</dbReference>
<proteinExistence type="inferred from homology"/>
<dbReference type="GO" id="GO:0005634">
    <property type="term" value="C:nucleus"/>
    <property type="evidence" value="ECO:0007669"/>
    <property type="project" value="TreeGrafter"/>
</dbReference>
<organism evidence="5 6">
    <name type="scientific">Diploptera punctata</name>
    <name type="common">Pacific beetle cockroach</name>
    <dbReference type="NCBI Taxonomy" id="6984"/>
    <lineage>
        <taxon>Eukaryota</taxon>
        <taxon>Metazoa</taxon>
        <taxon>Ecdysozoa</taxon>
        <taxon>Arthropoda</taxon>
        <taxon>Hexapoda</taxon>
        <taxon>Insecta</taxon>
        <taxon>Pterygota</taxon>
        <taxon>Neoptera</taxon>
        <taxon>Polyneoptera</taxon>
        <taxon>Dictyoptera</taxon>
        <taxon>Blattodea</taxon>
        <taxon>Blaberoidea</taxon>
        <taxon>Blaberidae</taxon>
        <taxon>Diplopterinae</taxon>
        <taxon>Diploptera</taxon>
    </lineage>
</organism>
<feature type="region of interest" description="Disordered" evidence="4">
    <location>
        <begin position="354"/>
        <end position="448"/>
    </location>
</feature>
<feature type="compositionally biased region" description="Low complexity" evidence="4">
    <location>
        <begin position="482"/>
        <end position="495"/>
    </location>
</feature>
<name>A0AAD8E934_DIPPU</name>
<dbReference type="InterPro" id="IPR036770">
    <property type="entry name" value="Ankyrin_rpt-contain_sf"/>
</dbReference>
<feature type="non-terminal residue" evidence="5">
    <location>
        <position position="2207"/>
    </location>
</feature>
<feature type="compositionally biased region" description="Polar residues" evidence="4">
    <location>
        <begin position="1444"/>
        <end position="1465"/>
    </location>
</feature>
<feature type="compositionally biased region" description="Low complexity" evidence="4">
    <location>
        <begin position="171"/>
        <end position="192"/>
    </location>
</feature>
<evidence type="ECO:0000256" key="3">
    <source>
        <dbReference type="SAM" id="Coils"/>
    </source>
</evidence>
<feature type="compositionally biased region" description="Polar residues" evidence="4">
    <location>
        <begin position="134"/>
        <end position="145"/>
    </location>
</feature>
<feature type="coiled-coil region" evidence="3">
    <location>
        <begin position="813"/>
        <end position="851"/>
    </location>
</feature>
<feature type="repeat" description="ANK" evidence="2">
    <location>
        <begin position="1839"/>
        <end position="1871"/>
    </location>
</feature>
<evidence type="ECO:0008006" key="7">
    <source>
        <dbReference type="Google" id="ProtNLM"/>
    </source>
</evidence>
<dbReference type="Gene3D" id="1.25.40.20">
    <property type="entry name" value="Ankyrin repeat-containing domain"/>
    <property type="match status" value="1"/>
</dbReference>
<dbReference type="EMBL" id="JASPKZ010007837">
    <property type="protein sequence ID" value="KAJ9581890.1"/>
    <property type="molecule type" value="Genomic_DNA"/>
</dbReference>
<feature type="region of interest" description="Disordered" evidence="4">
    <location>
        <begin position="651"/>
        <end position="676"/>
    </location>
</feature>
<feature type="compositionally biased region" description="Basic and acidic residues" evidence="4">
    <location>
        <begin position="1282"/>
        <end position="1296"/>
    </location>
</feature>
<evidence type="ECO:0000313" key="5">
    <source>
        <dbReference type="EMBL" id="KAJ9581890.1"/>
    </source>
</evidence>
<sequence length="2207" mass="244653">MDISFSNVLEGARQYFQGLPSPASSSSSQQTPQGGSSVNEPPSTNNSPRYNNPDSAQVGSTPPHYENVAQRPTSQQPATAPPPSHTTVASSASSTVLSYWPPQPTANSVYQRTKDVSAPGPTPAQVQHHYVPSKMSSGSSTAHNVSHTVYNGSRLNVSDARTMNYPHQNHLQPQQASQQQQLQQQQQPSRPQGHNLPPIAALPNYHSSRNSRDSTHRLNQHQQHMPAASLQTHQISSKITIPNSTSLLRTQSEYNTQMLQNQQYTSGNSGSVNTGTIQYGMHRNQKYQQPVGSTPPASYSNYTSPQPQQTAATSISSSSSASASSSVYQSSLHHSQQQQAQQQYTYHLPHHTQSEVHMKPEHSSKRQYSSHQNYYNPSTTGRPQPPTRSLPPSSSTSSAIRSGRNKRESPLDLSVKTVRQSADSTAKDDMESSYSYSPVSVEHQPRGKTGVAAIRSQQTGVLPPLQLPSSVAYPTFDSRGRPTSSNTPASAPTPSVGAPKVDYLPNFASVSQHGTTVTNSCVTDSQRPSGRTNPVHHQLYSQTSGTTLPHVGSFRKSSSTTVNSIPGSYEQKQAPFYAATPISQTQHRHSNTNSSSASTMLPPYSTSSSNHYPSGYEKRMPDPMANYGTNRLDFQNRSSSQNNVAYMTSSATIGQKRGSSETRHPSPAKVPRLDKWKQTIDQQIEQRFSSYTSSRAQQQQQHQQQQIQSNQQQVNGNVENSRHDAQYSHHHIMHHQSQHHPRATAPAAVTATSQPQHGYPQTMPYVPSHGHGHQQYQTAHRLLTNPATLQSQQALNRTITAATAGGVADKRVISILRNSLEIKEARMTELQNQLQNRLQQQQQNILAHRKASPVQQLTGRHNLPQFPIGVDPNAQLATQIQSHKIHVPKAVESVSFEAEVQSIAPRVPSAQNVVRTEMSESIHTSMSVNSSNSNSGDPDGFAAILAARIRTKAELKQVGPIQYIHQPLQLCSHHHHHTKCRLLLTSSAQSGSGASSSGGSPPKLTRERVPFPPRRRLFSRPDEEPGGTNNSVVIASGSGSLIPPRDSSGLRSSSETSVFDFRDSDSEGEMPVLEMQTLDEMRRDRKSHTKNQIQTSSNEVSQVIELAGDVAADTTSVSEDVTPLEVQPVSPFDPSFSDACDKFVEQLKTGSLKRKVRRKKTVAELKAIPDKIYDRSENIEIKVENIDNENKVEHVDQVKVENKEDEKMNEMQTENSEVKQPVKIEEKNLERKELKKKVEKCITKENYKYDSDEDVPLIRRRGRPRKKDIDVDVEDEISLAEIKARLGKAEKSRPAELLKMARSRSSSSSSNTSSELSSDEEDGDDDDSDSHEETVAERLRRRKRQGKDDPNSIGMRLRSKTPSTPQKASPNEKEKSQSPGKSSSKKKKALFGDGSDFRPGWEEEVYRFKRSLRMPDRLINIPRPPHTHRLSASLPDLDPYPNSPAASTVDSSDFSPQRRNLSRPASFNHGRKAEDLIVDSEEATSSTTLSTKLKNNDNNNSILNLLVRKYSKSSRKKSLEKKFAGHSGFRTIPRSSDGPELLPTPSLGIGLKKSPSGKAGNKKDSVYLGYFRKKTVTNFRDAFLQNGGVLAQNFAPIVYKSRTRTQTRVLRKHATIREVFGADRPASAPPICQEEREIELTEKKEVKAKLRNEEISAVCKTRSNSTSGGRPGLRSAGLRRSNKALLNSKRRLLRRDHDLMRNRSPKKMCISQDDGKDSRSSPPSSTSQQIEGGMVPPNGKRIKLRSVRRKFRSGFDYIRKKKKQQKKEGESEGPKDKKKVNFLPSSESVQDIQAEIRGWVINKGLGETLLHRAARLGYTDVAAYCLEKLDNPPSPRDNAGYTPLHEACSRGHLDIARLLLMYGANVSDSALGGIRPLHEAAENGFTELIRLLLSYGADPLLATYSGCTPLSLATDDEARRLLQYHLADVQGLPAPPWNFQGPASCCDPPENGYDPLLDPPTPSPEPLEDVEVEIESSELALPVLYRLRCEPPGERWVLLQDLTQVLRIKSRDALLRQLCAEAKSVMRELKMADFLEQARSCHLACASEKINVRASKVALVRYNEKVKQLLGVEKVTIGVSVHTFCFVDVLHNGKAVLFDVMYGTMKNIILCCKSHHEDVDSKQINIEQQNKETVIVCQCTRKVYPLISGTNYSEVVQCIKFIIFSNVGHSDFTDISNCITILAIDVMSIGRNSYCSLGWWTDEPLDQ</sequence>
<comment type="caution">
    <text evidence="5">The sequence shown here is derived from an EMBL/GenBank/DDBJ whole genome shotgun (WGS) entry which is preliminary data.</text>
</comment>
<dbReference type="PANTHER" id="PTHR24117">
    <property type="entry name" value="AGAP007537-PB"/>
    <property type="match status" value="1"/>
</dbReference>
<dbReference type="Gene3D" id="3.10.260.40">
    <property type="entry name" value="BCL-6 corepressor, PCGF1 binding domain"/>
    <property type="match status" value="1"/>
</dbReference>
<feature type="region of interest" description="Disordered" evidence="4">
    <location>
        <begin position="113"/>
        <end position="145"/>
    </location>
</feature>
<feature type="compositionally biased region" description="Low complexity" evidence="4">
    <location>
        <begin position="432"/>
        <end position="442"/>
    </location>
</feature>
<keyword evidence="2" id="KW-0040">ANK repeat</keyword>
<feature type="compositionally biased region" description="Low complexity" evidence="4">
    <location>
        <begin position="17"/>
        <end position="37"/>
    </location>
</feature>
<comment type="similarity">
    <text evidence="1">Belongs to the BCOR family.</text>
</comment>
<feature type="region of interest" description="Disordered" evidence="4">
    <location>
        <begin position="1418"/>
        <end position="1495"/>
    </location>
</feature>
<feature type="region of interest" description="Disordered" evidence="4">
    <location>
        <begin position="1201"/>
        <end position="1221"/>
    </location>
</feature>
<feature type="compositionally biased region" description="Polar residues" evidence="4">
    <location>
        <begin position="1027"/>
        <end position="1039"/>
    </location>
</feature>
<feature type="region of interest" description="Disordered" evidence="4">
    <location>
        <begin position="987"/>
        <end position="1069"/>
    </location>
</feature>
<feature type="region of interest" description="Disordered" evidence="4">
    <location>
        <begin position="473"/>
        <end position="496"/>
    </location>
</feature>
<feature type="compositionally biased region" description="Polar residues" evidence="4">
    <location>
        <begin position="1360"/>
        <end position="1369"/>
    </location>
</feature>
<reference evidence="5" key="2">
    <citation type="submission" date="2023-05" db="EMBL/GenBank/DDBJ databases">
        <authorList>
            <person name="Fouks B."/>
        </authorList>
    </citation>
    <scope>NUCLEOTIDE SEQUENCE</scope>
    <source>
        <strain evidence="5">Stay&amp;Tobe</strain>
        <tissue evidence="5">Testes</tissue>
    </source>
</reference>
<feature type="compositionally biased region" description="Low complexity" evidence="4">
    <location>
        <begin position="1303"/>
        <end position="1316"/>
    </location>
</feature>
<feature type="region of interest" description="Disordered" evidence="4">
    <location>
        <begin position="1252"/>
        <end position="1396"/>
    </location>
</feature>
<feature type="compositionally biased region" description="Low complexity" evidence="4">
    <location>
        <begin position="987"/>
        <end position="1000"/>
    </location>
</feature>
<keyword evidence="6" id="KW-1185">Reference proteome</keyword>
<feature type="compositionally biased region" description="Low complexity" evidence="4">
    <location>
        <begin position="390"/>
        <end position="402"/>
    </location>
</feature>
<feature type="region of interest" description="Disordered" evidence="4">
    <location>
        <begin position="582"/>
        <end position="635"/>
    </location>
</feature>
<dbReference type="GO" id="GO:0003714">
    <property type="term" value="F:transcription corepressor activity"/>
    <property type="evidence" value="ECO:0007669"/>
    <property type="project" value="TreeGrafter"/>
</dbReference>
<feature type="region of interest" description="Disordered" evidence="4">
    <location>
        <begin position="16"/>
        <end position="95"/>
    </location>
</feature>
<accession>A0AAD8E934</accession>
<feature type="compositionally biased region" description="Low complexity" evidence="4">
    <location>
        <begin position="69"/>
        <end position="78"/>
    </location>
</feature>
<feature type="compositionally biased region" description="Polar residues" evidence="4">
    <location>
        <begin position="366"/>
        <end position="381"/>
    </location>
</feature>
<evidence type="ECO:0000256" key="2">
    <source>
        <dbReference type="PROSITE-ProRule" id="PRU00023"/>
    </source>
</evidence>
<dbReference type="PANTHER" id="PTHR24117:SF9">
    <property type="entry name" value="BCL-6 COREPRESSOR PCGF1 BINDING DOMAIN-CONTAINING PROTEIN"/>
    <property type="match status" value="1"/>
</dbReference>
<dbReference type="InterPro" id="IPR047144">
    <property type="entry name" value="BCOR-like"/>
</dbReference>
<feature type="region of interest" description="Disordered" evidence="4">
    <location>
        <begin position="1754"/>
        <end position="1781"/>
    </location>
</feature>
<feature type="region of interest" description="Disordered" evidence="4">
    <location>
        <begin position="1659"/>
        <end position="1742"/>
    </location>
</feature>
<feature type="compositionally biased region" description="Acidic residues" evidence="4">
    <location>
        <begin position="1317"/>
        <end position="1330"/>
    </location>
</feature>
<dbReference type="InterPro" id="IPR002110">
    <property type="entry name" value="Ankyrin_rpt"/>
</dbReference>
<dbReference type="PROSITE" id="PS50297">
    <property type="entry name" value="ANK_REP_REGION"/>
    <property type="match status" value="2"/>
</dbReference>
<feature type="region of interest" description="Disordered" evidence="4">
    <location>
        <begin position="689"/>
        <end position="717"/>
    </location>
</feature>
<feature type="compositionally biased region" description="Low complexity" evidence="4">
    <location>
        <begin position="85"/>
        <end position="95"/>
    </location>
</feature>
<feature type="compositionally biased region" description="Basic and acidic residues" evidence="4">
    <location>
        <begin position="354"/>
        <end position="364"/>
    </location>
</feature>
<dbReference type="GO" id="GO:0000122">
    <property type="term" value="P:negative regulation of transcription by RNA polymerase II"/>
    <property type="evidence" value="ECO:0007669"/>
    <property type="project" value="TreeGrafter"/>
</dbReference>
<feature type="compositionally biased region" description="Low complexity" evidence="4">
    <location>
        <begin position="1484"/>
        <end position="1495"/>
    </location>
</feature>
<feature type="compositionally biased region" description="Basic and acidic residues" evidence="4">
    <location>
        <begin position="1766"/>
        <end position="1775"/>
    </location>
</feature>
<feature type="compositionally biased region" description="Polar residues" evidence="4">
    <location>
        <begin position="582"/>
        <end position="612"/>
    </location>
</feature>
<dbReference type="Proteomes" id="UP001233999">
    <property type="component" value="Unassembled WGS sequence"/>
</dbReference>
<evidence type="ECO:0000313" key="6">
    <source>
        <dbReference type="Proteomes" id="UP001233999"/>
    </source>
</evidence>
<protein>
    <recommendedName>
        <fullName evidence="7">BCL-6 corepressor</fullName>
    </recommendedName>
</protein>
<feature type="compositionally biased region" description="Polar residues" evidence="4">
    <location>
        <begin position="287"/>
        <end position="307"/>
    </location>
</feature>
<evidence type="ECO:0000256" key="1">
    <source>
        <dbReference type="ARBA" id="ARBA00034703"/>
    </source>
</evidence>
<feature type="region of interest" description="Disordered" evidence="4">
    <location>
        <begin position="169"/>
        <end position="234"/>
    </location>
</feature>
<feature type="compositionally biased region" description="Low complexity" evidence="4">
    <location>
        <begin position="308"/>
        <end position="318"/>
    </location>
</feature>
<feature type="region of interest" description="Disordered" evidence="4">
    <location>
        <begin position="287"/>
        <end position="318"/>
    </location>
</feature>
<feature type="repeat" description="ANK" evidence="2">
    <location>
        <begin position="1872"/>
        <end position="1904"/>
    </location>
</feature>
<keyword evidence="3" id="KW-0175">Coiled coil</keyword>
<reference evidence="5" key="1">
    <citation type="journal article" date="2023" name="IScience">
        <title>Live-bearing cockroach genome reveals convergent evolutionary mechanisms linked to viviparity in insects and beyond.</title>
        <authorList>
            <person name="Fouks B."/>
            <person name="Harrison M.C."/>
            <person name="Mikhailova A.A."/>
            <person name="Marchal E."/>
            <person name="English S."/>
            <person name="Carruthers M."/>
            <person name="Jennings E.C."/>
            <person name="Chiamaka E.L."/>
            <person name="Frigard R.A."/>
            <person name="Pippel M."/>
            <person name="Attardo G.M."/>
            <person name="Benoit J.B."/>
            <person name="Bornberg-Bauer E."/>
            <person name="Tobe S.S."/>
        </authorList>
    </citation>
    <scope>NUCLEOTIDE SEQUENCE</scope>
    <source>
        <tissue evidence="5">Testes</tissue>
    </source>
</reference>